<proteinExistence type="predicted"/>
<feature type="compositionally biased region" description="Polar residues" evidence="1">
    <location>
        <begin position="1"/>
        <end position="10"/>
    </location>
</feature>
<organism evidence="3 4">
    <name type="scientific">Actinomycetospora chlora</name>
    <dbReference type="NCBI Taxonomy" id="663608"/>
    <lineage>
        <taxon>Bacteria</taxon>
        <taxon>Bacillati</taxon>
        <taxon>Actinomycetota</taxon>
        <taxon>Actinomycetes</taxon>
        <taxon>Pseudonocardiales</taxon>
        <taxon>Pseudonocardiaceae</taxon>
        <taxon>Actinomycetospora</taxon>
    </lineage>
</organism>
<comment type="caution">
    <text evidence="3">The sequence shown here is derived from an EMBL/GenBank/DDBJ whole genome shotgun (WGS) entry which is preliminary data.</text>
</comment>
<keyword evidence="2" id="KW-1133">Transmembrane helix</keyword>
<evidence type="ECO:0000313" key="3">
    <source>
        <dbReference type="EMBL" id="GAA4809449.1"/>
    </source>
</evidence>
<name>A0ABP9CFP7_9PSEU</name>
<dbReference type="Proteomes" id="UP001500928">
    <property type="component" value="Unassembled WGS sequence"/>
</dbReference>
<keyword evidence="4" id="KW-1185">Reference proteome</keyword>
<gene>
    <name evidence="3" type="ORF">GCM10023200_54060</name>
</gene>
<dbReference type="EMBL" id="BAABHO010000066">
    <property type="protein sequence ID" value="GAA4809449.1"/>
    <property type="molecule type" value="Genomic_DNA"/>
</dbReference>
<protein>
    <submittedName>
        <fullName evidence="3">Uncharacterized protein</fullName>
    </submittedName>
</protein>
<evidence type="ECO:0000313" key="4">
    <source>
        <dbReference type="Proteomes" id="UP001500928"/>
    </source>
</evidence>
<evidence type="ECO:0000256" key="2">
    <source>
        <dbReference type="SAM" id="Phobius"/>
    </source>
</evidence>
<feature type="compositionally biased region" description="Pro residues" evidence="1">
    <location>
        <begin position="22"/>
        <end position="40"/>
    </location>
</feature>
<evidence type="ECO:0000256" key="1">
    <source>
        <dbReference type="SAM" id="MobiDB-lite"/>
    </source>
</evidence>
<feature type="region of interest" description="Disordered" evidence="1">
    <location>
        <begin position="1"/>
        <end position="40"/>
    </location>
</feature>
<reference evidence="4" key="1">
    <citation type="journal article" date="2019" name="Int. J. Syst. Evol. Microbiol.">
        <title>The Global Catalogue of Microorganisms (GCM) 10K type strain sequencing project: providing services to taxonomists for standard genome sequencing and annotation.</title>
        <authorList>
            <consortium name="The Broad Institute Genomics Platform"/>
            <consortium name="The Broad Institute Genome Sequencing Center for Infectious Disease"/>
            <person name="Wu L."/>
            <person name="Ma J."/>
        </authorList>
    </citation>
    <scope>NUCLEOTIDE SEQUENCE [LARGE SCALE GENOMIC DNA]</scope>
    <source>
        <strain evidence="4">JCM 17979</strain>
    </source>
</reference>
<accession>A0ABP9CFP7</accession>
<feature type="transmembrane region" description="Helical" evidence="2">
    <location>
        <begin position="75"/>
        <end position="95"/>
    </location>
</feature>
<keyword evidence="2" id="KW-0812">Transmembrane</keyword>
<keyword evidence="2" id="KW-0472">Membrane</keyword>
<sequence length="207" mass="21192">MIDDAQTQQFRRPVKVGSPAPWSGPMPVPGPPMRPPTTGPVPPMGSWGPPPAGLGGPAGMAPVIAPHARRPRWPWILGAVGAVVVVLGLFGTVLAPATTVSGTVTFYASNYLAVGTSCNGTGWYSDLEPGLSVLVYDEQGQQVGQGALGSGSVVSTSSSSYGYGNACRFSYSISAEASDSYRVVVGSRRGVVFSADQADHADIAIAS</sequence>
<dbReference type="RefSeq" id="WP_345423442.1">
    <property type="nucleotide sequence ID" value="NZ_BAABHO010000066.1"/>
</dbReference>